<name>A0A7C2K1C7_9PLAN</name>
<comment type="caution">
    <text evidence="1">The sequence shown here is derived from an EMBL/GenBank/DDBJ whole genome shotgun (WGS) entry which is preliminary data.</text>
</comment>
<dbReference type="EMBL" id="DSOK01000294">
    <property type="protein sequence ID" value="HEN15867.1"/>
    <property type="molecule type" value="Genomic_DNA"/>
</dbReference>
<dbReference type="AlphaFoldDB" id="A0A7C2K1C7"/>
<proteinExistence type="predicted"/>
<evidence type="ECO:0000313" key="1">
    <source>
        <dbReference type="EMBL" id="HEN15867.1"/>
    </source>
</evidence>
<gene>
    <name evidence="1" type="ORF">ENQ76_10415</name>
</gene>
<reference evidence="1" key="1">
    <citation type="journal article" date="2020" name="mSystems">
        <title>Genome- and Community-Level Interaction Insights into Carbon Utilization and Element Cycling Functions of Hydrothermarchaeota in Hydrothermal Sediment.</title>
        <authorList>
            <person name="Zhou Z."/>
            <person name="Liu Y."/>
            <person name="Xu W."/>
            <person name="Pan J."/>
            <person name="Luo Z.H."/>
            <person name="Li M."/>
        </authorList>
    </citation>
    <scope>NUCLEOTIDE SEQUENCE [LARGE SCALE GENOMIC DNA]</scope>
    <source>
        <strain evidence="1">SpSt-339</strain>
    </source>
</reference>
<protein>
    <submittedName>
        <fullName evidence="1">Uncharacterized protein</fullName>
    </submittedName>
</protein>
<organism evidence="1">
    <name type="scientific">Schlesneria paludicola</name>
    <dbReference type="NCBI Taxonomy" id="360056"/>
    <lineage>
        <taxon>Bacteria</taxon>
        <taxon>Pseudomonadati</taxon>
        <taxon>Planctomycetota</taxon>
        <taxon>Planctomycetia</taxon>
        <taxon>Planctomycetales</taxon>
        <taxon>Planctomycetaceae</taxon>
        <taxon>Schlesneria</taxon>
    </lineage>
</organism>
<sequence length="339" mass="36576">MLVGCADDPRITQYTIPKPEQIQLPVEKPQPATESRPERMLGAIVPAGMQTWFFKLSGPVDPVASRLDQFRAFLASLRISKAGTPEWTLPEGWSRQPGSGMRFATLVIGDDPPLELSVTALPRLEGDDAEQLLANINRWRGQLGLPPTTADKLVAESETIPIQDGTAATLVNLVGTTQSGGMMTPPFARGGLSNRPSVEKSAPPQLVFAAPEGWSPGKSGGMRKAAFEVVEGDRRVEITVIDLPREGPGGDRLANVNRWRDQIKLPPLAAAELPAALRKIDVGSLTGDAVELIGEQQSILGVMVDYGDKTWYVKLQGPTDLAVAQKANLEAFVKSLRFE</sequence>
<accession>A0A7C2K1C7</accession>